<evidence type="ECO:0000256" key="1">
    <source>
        <dbReference type="ARBA" id="ARBA00001974"/>
    </source>
</evidence>
<evidence type="ECO:0000256" key="4">
    <source>
        <dbReference type="ARBA" id="ARBA00022827"/>
    </source>
</evidence>
<evidence type="ECO:0000256" key="2">
    <source>
        <dbReference type="ARBA" id="ARBA00008000"/>
    </source>
</evidence>
<dbReference type="RefSeq" id="WP_179644583.1">
    <property type="nucleotide sequence ID" value="NZ_BAAAYY010000010.1"/>
</dbReference>
<dbReference type="AlphaFoldDB" id="A0A852TY04"/>
<evidence type="ECO:0000259" key="8">
    <source>
        <dbReference type="PROSITE" id="PS51387"/>
    </source>
</evidence>
<dbReference type="InterPro" id="IPR016171">
    <property type="entry name" value="Vanillyl_alc_oxidase_C-sub2"/>
</dbReference>
<dbReference type="SUPFAM" id="SSF55103">
    <property type="entry name" value="FAD-linked oxidases, C-terminal domain"/>
    <property type="match status" value="1"/>
</dbReference>
<evidence type="ECO:0000313" key="9">
    <source>
        <dbReference type="EMBL" id="NYE48818.1"/>
    </source>
</evidence>
<feature type="domain" description="FAD-binding PCMH-type" evidence="8">
    <location>
        <begin position="47"/>
        <end position="230"/>
    </location>
</feature>
<reference evidence="9 10" key="1">
    <citation type="submission" date="2020-07" db="EMBL/GenBank/DDBJ databases">
        <title>Sequencing the genomes of 1000 actinobacteria strains.</title>
        <authorList>
            <person name="Klenk H.-P."/>
        </authorList>
    </citation>
    <scope>NUCLEOTIDE SEQUENCE [LARGE SCALE GENOMIC DNA]</scope>
    <source>
        <strain evidence="9 10">CXB654</strain>
    </source>
</reference>
<dbReference type="InterPro" id="IPR036318">
    <property type="entry name" value="FAD-bd_PCMH-like_sf"/>
</dbReference>
<dbReference type="InterPro" id="IPR016164">
    <property type="entry name" value="FAD-linked_Oxase-like_C"/>
</dbReference>
<proteinExistence type="inferred from homology"/>
<dbReference type="InterPro" id="IPR016166">
    <property type="entry name" value="FAD-bd_PCMH"/>
</dbReference>
<dbReference type="InterPro" id="IPR006094">
    <property type="entry name" value="Oxid_FAD_bind_N"/>
</dbReference>
<keyword evidence="6 9" id="KW-0560">Oxidoreductase</keyword>
<accession>A0A852TY04</accession>
<gene>
    <name evidence="9" type="ORF">HDA32_003938</name>
</gene>
<dbReference type="PROSITE" id="PS51387">
    <property type="entry name" value="FAD_PCMH"/>
    <property type="match status" value="1"/>
</dbReference>
<comment type="caution">
    <text evidence="9">The sequence shown here is derived from an EMBL/GenBank/DDBJ whole genome shotgun (WGS) entry which is preliminary data.</text>
</comment>
<keyword evidence="5" id="KW-0809">Transit peptide</keyword>
<dbReference type="PANTHER" id="PTHR11748:SF111">
    <property type="entry name" value="D-LACTATE DEHYDROGENASE, MITOCHONDRIAL-RELATED"/>
    <property type="match status" value="1"/>
</dbReference>
<dbReference type="GO" id="GO:0004458">
    <property type="term" value="F:D-lactate dehydrogenase (cytochrome) activity"/>
    <property type="evidence" value="ECO:0007669"/>
    <property type="project" value="UniProtKB-EC"/>
</dbReference>
<keyword evidence="3" id="KW-0285">Flavoprotein</keyword>
<dbReference type="Gene3D" id="3.30.465.10">
    <property type="match status" value="1"/>
</dbReference>
<dbReference type="EMBL" id="JACCCC010000001">
    <property type="protein sequence ID" value="NYE48818.1"/>
    <property type="molecule type" value="Genomic_DNA"/>
</dbReference>
<dbReference type="Proteomes" id="UP000589036">
    <property type="component" value="Unassembled WGS sequence"/>
</dbReference>
<protein>
    <recommendedName>
        <fullName evidence="7">D-lactate dehydrogenase (cytochrome)</fullName>
        <ecNumber evidence="7">1.1.2.4</ecNumber>
    </recommendedName>
</protein>
<evidence type="ECO:0000256" key="6">
    <source>
        <dbReference type="ARBA" id="ARBA00023002"/>
    </source>
</evidence>
<dbReference type="InterPro" id="IPR016169">
    <property type="entry name" value="FAD-bd_PCMH_sub2"/>
</dbReference>
<dbReference type="EC" id="1.1.2.4" evidence="7"/>
<dbReference type="InterPro" id="IPR004113">
    <property type="entry name" value="FAD-bd_oxidored_4_C"/>
</dbReference>
<evidence type="ECO:0000256" key="7">
    <source>
        <dbReference type="ARBA" id="ARBA00038897"/>
    </source>
</evidence>
<dbReference type="GO" id="GO:0071949">
    <property type="term" value="F:FAD binding"/>
    <property type="evidence" value="ECO:0007669"/>
    <property type="project" value="InterPro"/>
</dbReference>
<evidence type="ECO:0000313" key="10">
    <source>
        <dbReference type="Proteomes" id="UP000589036"/>
    </source>
</evidence>
<dbReference type="Pfam" id="PF01565">
    <property type="entry name" value="FAD_binding_4"/>
    <property type="match status" value="1"/>
</dbReference>
<keyword evidence="10" id="KW-1185">Reference proteome</keyword>
<dbReference type="SUPFAM" id="SSF56176">
    <property type="entry name" value="FAD-binding/transporter-associated domain-like"/>
    <property type="match status" value="1"/>
</dbReference>
<sequence>MSIATDVLDPVVEALRHVLRDDQVLTAKTDRYNRARVPAPFPVHRWAERVPDLAVLPESTEEVAEVVRIANRFHVPIVPRDGGTGLTDGAVPLRGGIVVDVKRMNRIHEIDLDNRTCTVGTGISMLKLNEELARHGLIYPDDPASYPCSLVGGRIGTSGWSLIGSRYGHTRDLVLSFDHVLPTGEVMHVGDGVGGKVSKSSSGYQLKHLFMGHQGTLGIATRATLKLFPKPEAEFSPFFAFSDYDSAYACVGALARAGVATFAGAVLFDEWKVAYLRRDDEAYIPQPADVRALVCAVLYGYEDEVRAGGRRLMRIAREHGARYLGDEISEGDWAARHDRYATPLHGRTKAGQVVPMSWHCEDAAINYTNLPAVRREWHAIIADLRRRTDVFDDWGMFAYTSGSTGVDYLTEIDVGIWEQRLDDRAWEMWVKAKRDIAAVALKHGGSISACHGSCREGEVDLVPDELGRGFGVMLDIKRTLDPENIMNPGKYLLDRAYGEGGRP</sequence>
<dbReference type="PANTHER" id="PTHR11748">
    <property type="entry name" value="D-LACTATE DEHYDROGENASE"/>
    <property type="match status" value="1"/>
</dbReference>
<organism evidence="9 10">
    <name type="scientific">Spinactinospora alkalitolerans</name>
    <dbReference type="NCBI Taxonomy" id="687207"/>
    <lineage>
        <taxon>Bacteria</taxon>
        <taxon>Bacillati</taxon>
        <taxon>Actinomycetota</taxon>
        <taxon>Actinomycetes</taxon>
        <taxon>Streptosporangiales</taxon>
        <taxon>Nocardiopsidaceae</taxon>
        <taxon>Spinactinospora</taxon>
    </lineage>
</organism>
<evidence type="ECO:0000256" key="3">
    <source>
        <dbReference type="ARBA" id="ARBA00022630"/>
    </source>
</evidence>
<dbReference type="GO" id="GO:1903457">
    <property type="term" value="P:lactate catabolic process"/>
    <property type="evidence" value="ECO:0007669"/>
    <property type="project" value="TreeGrafter"/>
</dbReference>
<dbReference type="Gene3D" id="1.10.45.10">
    <property type="entry name" value="Vanillyl-alcohol Oxidase, Chain A, domain 4"/>
    <property type="match status" value="1"/>
</dbReference>
<comment type="similarity">
    <text evidence="2">Belongs to the FAD-binding oxidoreductase/transferase type 4 family.</text>
</comment>
<name>A0A852TY04_9ACTN</name>
<dbReference type="Pfam" id="PF02913">
    <property type="entry name" value="FAD-oxidase_C"/>
    <property type="match status" value="1"/>
</dbReference>
<dbReference type="GO" id="GO:0008720">
    <property type="term" value="F:D-lactate dehydrogenase (NAD+) activity"/>
    <property type="evidence" value="ECO:0007669"/>
    <property type="project" value="TreeGrafter"/>
</dbReference>
<comment type="cofactor">
    <cofactor evidence="1">
        <name>FAD</name>
        <dbReference type="ChEBI" id="CHEBI:57692"/>
    </cofactor>
</comment>
<evidence type="ECO:0000256" key="5">
    <source>
        <dbReference type="ARBA" id="ARBA00022946"/>
    </source>
</evidence>
<keyword evidence="4" id="KW-0274">FAD</keyword>